<organism evidence="2 3">
    <name type="scientific">Pseudomonas karstica</name>
    <dbReference type="NCBI Taxonomy" id="1055468"/>
    <lineage>
        <taxon>Bacteria</taxon>
        <taxon>Pseudomonadati</taxon>
        <taxon>Pseudomonadota</taxon>
        <taxon>Gammaproteobacteria</taxon>
        <taxon>Pseudomonadales</taxon>
        <taxon>Pseudomonadaceae</taxon>
        <taxon>Pseudomonas</taxon>
    </lineage>
</organism>
<dbReference type="SUPFAM" id="SSF51395">
    <property type="entry name" value="FMN-linked oxidoreductases"/>
    <property type="match status" value="1"/>
</dbReference>
<dbReference type="EMBL" id="WLYI01000029">
    <property type="protein sequence ID" value="MTD21339.1"/>
    <property type="molecule type" value="Genomic_DNA"/>
</dbReference>
<dbReference type="OrthoDB" id="8523426at2"/>
<reference evidence="2 3" key="1">
    <citation type="submission" date="2019-11" db="EMBL/GenBank/DDBJ databases">
        <title>Pseudmonas karstica sp. nov. and Pseudomonas spelaei sp. nov. from caves.</title>
        <authorList>
            <person name="Zeman M."/>
        </authorList>
    </citation>
    <scope>NUCLEOTIDE SEQUENCE [LARGE SCALE GENOMIC DNA]</scope>
    <source>
        <strain evidence="2 3">CCM 7891</strain>
    </source>
</reference>
<dbReference type="InterPro" id="IPR013785">
    <property type="entry name" value="Aldolase_TIM"/>
</dbReference>
<evidence type="ECO:0000313" key="2">
    <source>
        <dbReference type="EMBL" id="MTD21339.1"/>
    </source>
</evidence>
<name>A0A7X2RWB4_9PSED</name>
<gene>
    <name evidence="2" type="ORF">GIR22_19660</name>
</gene>
<keyword evidence="3" id="KW-1185">Reference proteome</keyword>
<dbReference type="Gene3D" id="3.20.20.70">
    <property type="entry name" value="Aldolase class I"/>
    <property type="match status" value="1"/>
</dbReference>
<evidence type="ECO:0000259" key="1">
    <source>
        <dbReference type="Pfam" id="PF01207"/>
    </source>
</evidence>
<evidence type="ECO:0000313" key="3">
    <source>
        <dbReference type="Proteomes" id="UP000431485"/>
    </source>
</evidence>
<comment type="caution">
    <text evidence="2">The sequence shown here is derived from an EMBL/GenBank/DDBJ whole genome shotgun (WGS) entry which is preliminary data.</text>
</comment>
<protein>
    <recommendedName>
        <fullName evidence="1">DUS-like FMN-binding domain-containing protein</fullName>
    </recommendedName>
</protein>
<dbReference type="Proteomes" id="UP000431485">
    <property type="component" value="Unassembled WGS sequence"/>
</dbReference>
<feature type="domain" description="DUS-like FMN-binding" evidence="1">
    <location>
        <begin position="142"/>
        <end position="185"/>
    </location>
</feature>
<sequence>MPASGGPHIDFRHATSLRGASAKWLAALPLARPGIPLPVSVHKAGYGKGTYAMPVEITDAEIEVVTVVKKKVGHKVPVGVRISQGKVNDFKNKWPGGEADAQVIFRALAKAEVDFIHVTEFEAWQPAFEGGQDNLIALARKYAPGIRIIGNGSLHKLERAIDALDSGADFVFLGRGALSNPDLPAIFAAKRMPREFDDAILKPIADIKASELEFQPTD</sequence>
<proteinExistence type="predicted"/>
<dbReference type="Pfam" id="PF01207">
    <property type="entry name" value="Dus"/>
    <property type="match status" value="1"/>
</dbReference>
<dbReference type="AlphaFoldDB" id="A0A7X2RWB4"/>
<dbReference type="InterPro" id="IPR035587">
    <property type="entry name" value="DUS-like_FMN-bd"/>
</dbReference>
<accession>A0A7X2RWB4</accession>